<protein>
    <submittedName>
        <fullName evidence="1">Uncharacterized protein</fullName>
    </submittedName>
</protein>
<name>A0ACC2QNN1_9NEOP</name>
<comment type="caution">
    <text evidence="1">The sequence shown here is derived from an EMBL/GenBank/DDBJ whole genome shotgun (WGS) entry which is preliminary data.</text>
</comment>
<proteinExistence type="predicted"/>
<gene>
    <name evidence="1" type="ORF">PYW08_004165</name>
</gene>
<evidence type="ECO:0000313" key="2">
    <source>
        <dbReference type="Proteomes" id="UP001231649"/>
    </source>
</evidence>
<accession>A0ACC2QNN1</accession>
<reference evidence="1" key="1">
    <citation type="submission" date="2023-03" db="EMBL/GenBank/DDBJ databases">
        <title>Chromosome-level genomes of two armyworms, Mythimna separata and Mythimna loreyi, provide insights into the biosynthesis and reception of sex pheromones.</title>
        <authorList>
            <person name="Zhao H."/>
        </authorList>
    </citation>
    <scope>NUCLEOTIDE SEQUENCE</scope>
    <source>
        <strain evidence="1">BeijingLab</strain>
    </source>
</reference>
<sequence length="432" mass="48591">MTNVLKCDKCNIVIDEMLSYIQNKVSIVDEETLVRICVSSFTSDEIKQSKSLLFDAIPSNLRKIIRKNKGKEGRDLTDIINLFKSAEPDDIPVFVAHRLEKLPPITFDHLDCTKLLKDLVRMQAAMDEIKNTYATLENLKDLRTELFQIRNDSLPPTSAFKVNAKRGAWLMDSGPMGLSHLHNPSIDECGNIDENSSSDPNLRTPQFRNIRQVHQKQILSESCSRLQRSSFVASASAAVTHARATSVANECATALASAAVTSSPPVPTGRSRQLIATGDAVAENDGAMAQRVACNIHNKEDGWQRVTYRKKRPKYRYIGRTGVATDVECQFKAADKKVPVFITNIHSETTEDEIVRYIHSKTQEMVSLEKIIMKKERDHVAYKFFVSESKLPSYLDENLWPRGIIFRRFVNYKRRNSSGLITAGGLNKNSNG</sequence>
<keyword evidence="2" id="KW-1185">Reference proteome</keyword>
<dbReference type="Proteomes" id="UP001231649">
    <property type="component" value="Chromosome 16"/>
</dbReference>
<dbReference type="EMBL" id="CM056792">
    <property type="protein sequence ID" value="KAJ8721763.1"/>
    <property type="molecule type" value="Genomic_DNA"/>
</dbReference>
<evidence type="ECO:0000313" key="1">
    <source>
        <dbReference type="EMBL" id="KAJ8721763.1"/>
    </source>
</evidence>
<organism evidence="1 2">
    <name type="scientific">Mythimna loreyi</name>
    <dbReference type="NCBI Taxonomy" id="667449"/>
    <lineage>
        <taxon>Eukaryota</taxon>
        <taxon>Metazoa</taxon>
        <taxon>Ecdysozoa</taxon>
        <taxon>Arthropoda</taxon>
        <taxon>Hexapoda</taxon>
        <taxon>Insecta</taxon>
        <taxon>Pterygota</taxon>
        <taxon>Neoptera</taxon>
        <taxon>Endopterygota</taxon>
        <taxon>Lepidoptera</taxon>
        <taxon>Glossata</taxon>
        <taxon>Ditrysia</taxon>
        <taxon>Noctuoidea</taxon>
        <taxon>Noctuidae</taxon>
        <taxon>Noctuinae</taxon>
        <taxon>Hadenini</taxon>
        <taxon>Mythimna</taxon>
    </lineage>
</organism>